<evidence type="ECO:0000256" key="5">
    <source>
        <dbReference type="SAM" id="Phobius"/>
    </source>
</evidence>
<comment type="subcellular location">
    <subcellularLocation>
        <location evidence="1">Endomembrane system</location>
        <topology evidence="1">Multi-pass membrane protein</topology>
    </subcellularLocation>
</comment>
<feature type="transmembrane region" description="Helical" evidence="5">
    <location>
        <begin position="193"/>
        <end position="212"/>
    </location>
</feature>
<keyword evidence="4 5" id="KW-0472">Membrane</keyword>
<dbReference type="AlphaFoldDB" id="A0A833H3G3"/>
<dbReference type="Gene3D" id="1.20.120.1630">
    <property type="match status" value="1"/>
</dbReference>
<accession>A0A833H3G3</accession>
<feature type="transmembrane region" description="Helical" evidence="5">
    <location>
        <begin position="53"/>
        <end position="77"/>
    </location>
</feature>
<keyword evidence="2 5" id="KW-0812">Transmembrane</keyword>
<evidence type="ECO:0000256" key="4">
    <source>
        <dbReference type="ARBA" id="ARBA00023136"/>
    </source>
</evidence>
<feature type="transmembrane region" description="Helical" evidence="5">
    <location>
        <begin position="12"/>
        <end position="33"/>
    </location>
</feature>
<dbReference type="PANTHER" id="PTHR43847">
    <property type="entry name" value="BLL3993 PROTEIN"/>
    <property type="match status" value="1"/>
</dbReference>
<feature type="transmembrane region" description="Helical" evidence="5">
    <location>
        <begin position="123"/>
        <end position="142"/>
    </location>
</feature>
<sequence>MKSFMITVGNFFFRWRDTAFSLIFLGGLVLIAYPRPGYWVTGWFGDLQVDQILSLLGLLLALSGIGVRALVIGFIYVKRAGDRKKIHADELFRDGLFAHSRNPLYVGNLLVVTGAMFTVNLGLFWFIVLPFFYFVYYCIIFAEEDFLSKKFGAGYAEYMTTVNRLFPGNLGKLSSSFKGLTFLFKRVVKVEHASTSLILFSVLAANLLKFRYRYGIDYDTALQQSLIAGIVIVLLYFITATSLKQAGKLEWNQND</sequence>
<evidence type="ECO:0000256" key="3">
    <source>
        <dbReference type="ARBA" id="ARBA00022989"/>
    </source>
</evidence>
<organism evidence="6 7">
    <name type="scientific">Leptonema illini</name>
    <dbReference type="NCBI Taxonomy" id="183"/>
    <lineage>
        <taxon>Bacteria</taxon>
        <taxon>Pseudomonadati</taxon>
        <taxon>Spirochaetota</taxon>
        <taxon>Spirochaetia</taxon>
        <taxon>Leptospirales</taxon>
        <taxon>Leptospiraceae</taxon>
        <taxon>Leptonema</taxon>
    </lineage>
</organism>
<dbReference type="EMBL" id="WBUI01000003">
    <property type="protein sequence ID" value="KAB2934233.1"/>
    <property type="molecule type" value="Genomic_DNA"/>
</dbReference>
<evidence type="ECO:0000256" key="1">
    <source>
        <dbReference type="ARBA" id="ARBA00004127"/>
    </source>
</evidence>
<gene>
    <name evidence="6" type="ORF">F9K24_04200</name>
</gene>
<keyword evidence="3 5" id="KW-1133">Transmembrane helix</keyword>
<dbReference type="PANTHER" id="PTHR43847:SF1">
    <property type="entry name" value="BLL3993 PROTEIN"/>
    <property type="match status" value="1"/>
</dbReference>
<evidence type="ECO:0008006" key="8">
    <source>
        <dbReference type="Google" id="ProtNLM"/>
    </source>
</evidence>
<evidence type="ECO:0000313" key="7">
    <source>
        <dbReference type="Proteomes" id="UP000460298"/>
    </source>
</evidence>
<dbReference type="GO" id="GO:0012505">
    <property type="term" value="C:endomembrane system"/>
    <property type="evidence" value="ECO:0007669"/>
    <property type="project" value="UniProtKB-SubCell"/>
</dbReference>
<dbReference type="Proteomes" id="UP000460298">
    <property type="component" value="Unassembled WGS sequence"/>
</dbReference>
<evidence type="ECO:0000313" key="6">
    <source>
        <dbReference type="EMBL" id="KAB2934233.1"/>
    </source>
</evidence>
<evidence type="ECO:0000256" key="2">
    <source>
        <dbReference type="ARBA" id="ARBA00022692"/>
    </source>
</evidence>
<dbReference type="OrthoDB" id="9782395at2"/>
<dbReference type="InterPro" id="IPR007318">
    <property type="entry name" value="Phopholipid_MeTrfase"/>
</dbReference>
<feature type="transmembrane region" description="Helical" evidence="5">
    <location>
        <begin position="224"/>
        <end position="243"/>
    </location>
</feature>
<proteinExistence type="predicted"/>
<name>A0A833H3G3_9LEPT</name>
<dbReference type="InterPro" id="IPR052527">
    <property type="entry name" value="Metal_cation-efflux_comp"/>
</dbReference>
<comment type="caution">
    <text evidence="6">The sequence shown here is derived from an EMBL/GenBank/DDBJ whole genome shotgun (WGS) entry which is preliminary data.</text>
</comment>
<protein>
    <recommendedName>
        <fullName evidence="8">S-isoprenylcysteine methyltransferase</fullName>
    </recommendedName>
</protein>
<dbReference type="Pfam" id="PF04191">
    <property type="entry name" value="PEMT"/>
    <property type="match status" value="1"/>
</dbReference>
<reference evidence="6 7" key="1">
    <citation type="submission" date="2019-10" db="EMBL/GenBank/DDBJ databases">
        <title>Extracellular Electron Transfer in a Candidatus Methanoperedens spp. Enrichment Culture.</title>
        <authorList>
            <person name="Berger S."/>
            <person name="Rangel Shaw D."/>
            <person name="Berben T."/>
            <person name="In 'T Zandt M."/>
            <person name="Frank J."/>
            <person name="Reimann J."/>
            <person name="Jetten M.S.M."/>
            <person name="Welte C.U."/>
        </authorList>
    </citation>
    <scope>NUCLEOTIDE SEQUENCE [LARGE SCALE GENOMIC DNA]</scope>
    <source>
        <strain evidence="6">SB12</strain>
    </source>
</reference>